<protein>
    <submittedName>
        <fullName evidence="6">Peptidase U62 modulator of DNA gyrase</fullName>
    </submittedName>
</protein>
<gene>
    <name evidence="6" type="primary">tldD3</name>
    <name evidence="6" type="ORF">FAES_4860</name>
</gene>
<keyword evidence="7" id="KW-1185">Reference proteome</keyword>
<feature type="domain" description="Metalloprotease TldD/E N-terminal" evidence="3">
    <location>
        <begin position="42"/>
        <end position="102"/>
    </location>
</feature>
<dbReference type="Pfam" id="PF19289">
    <property type="entry name" value="PmbA_TldD_3rd"/>
    <property type="match status" value="1"/>
</dbReference>
<dbReference type="InterPro" id="IPR036059">
    <property type="entry name" value="TldD/PmbA_sf"/>
</dbReference>
<reference evidence="6 7" key="1">
    <citation type="journal article" date="2012" name="J. Bacteriol.">
        <title>Genome Sequence of Fibrella aestuarina BUZ 2T, a Filamentous Marine Bacterium.</title>
        <authorList>
            <person name="Filippini M."/>
            <person name="Qi W."/>
            <person name="Blom J."/>
            <person name="Goesmann A."/>
            <person name="Smits T.H."/>
            <person name="Bagheri H.C."/>
        </authorList>
    </citation>
    <scope>NUCLEOTIDE SEQUENCE [LARGE SCALE GENOMIC DNA]</scope>
    <source>
        <strain evidence="7">BUZ 2T</strain>
    </source>
</reference>
<dbReference type="HOGENOM" id="CLU_046126_1_0_10"/>
<organism evidence="6 7">
    <name type="scientific">Fibrella aestuarina BUZ 2</name>
    <dbReference type="NCBI Taxonomy" id="1166018"/>
    <lineage>
        <taxon>Bacteria</taxon>
        <taxon>Pseudomonadati</taxon>
        <taxon>Bacteroidota</taxon>
        <taxon>Cytophagia</taxon>
        <taxon>Cytophagales</taxon>
        <taxon>Spirosomataceae</taxon>
        <taxon>Fibrella</taxon>
    </lineage>
</organism>
<dbReference type="PANTHER" id="PTHR43666">
    <property type="entry name" value="TLDD PROTEIN"/>
    <property type="match status" value="1"/>
</dbReference>
<feature type="domain" description="Metalloprotease TldD/E C-terminal" evidence="4">
    <location>
        <begin position="235"/>
        <end position="461"/>
    </location>
</feature>
<dbReference type="Proteomes" id="UP000011058">
    <property type="component" value="Chromosome"/>
</dbReference>
<dbReference type="PATRIC" id="fig|1166018.3.peg.1830"/>
<proteinExistence type="inferred from homology"/>
<evidence type="ECO:0000256" key="2">
    <source>
        <dbReference type="SAM" id="MobiDB-lite"/>
    </source>
</evidence>
<dbReference type="Pfam" id="PF19290">
    <property type="entry name" value="PmbA_TldD_2nd"/>
    <property type="match status" value="1"/>
</dbReference>
<evidence type="ECO:0000313" key="7">
    <source>
        <dbReference type="Proteomes" id="UP000011058"/>
    </source>
</evidence>
<dbReference type="STRING" id="1166018.FAES_4860"/>
<name>I0KFF6_9BACT</name>
<dbReference type="eggNOG" id="COG0312">
    <property type="taxonomic scope" value="Bacteria"/>
</dbReference>
<dbReference type="Pfam" id="PF01523">
    <property type="entry name" value="PmbA_TldD_1st"/>
    <property type="match status" value="1"/>
</dbReference>
<dbReference type="Gene3D" id="3.30.2290.10">
    <property type="entry name" value="PmbA/TldD superfamily"/>
    <property type="match status" value="1"/>
</dbReference>
<evidence type="ECO:0000313" key="6">
    <source>
        <dbReference type="EMBL" id="CCH02859.1"/>
    </source>
</evidence>
<dbReference type="GO" id="GO:0006508">
    <property type="term" value="P:proteolysis"/>
    <property type="evidence" value="ECO:0007669"/>
    <property type="project" value="InterPro"/>
</dbReference>
<dbReference type="GO" id="GO:0008237">
    <property type="term" value="F:metallopeptidase activity"/>
    <property type="evidence" value="ECO:0007669"/>
    <property type="project" value="InterPro"/>
</dbReference>
<dbReference type="InterPro" id="IPR035068">
    <property type="entry name" value="TldD/PmbA_N"/>
</dbReference>
<dbReference type="KEGG" id="fae:FAES_4860"/>
<comment type="similarity">
    <text evidence="1">Belongs to the peptidase U62 family.</text>
</comment>
<feature type="domain" description="Metalloprotease TldD/E central" evidence="5">
    <location>
        <begin position="157"/>
        <end position="220"/>
    </location>
</feature>
<dbReference type="InterPro" id="IPR002510">
    <property type="entry name" value="Metalloprtase-TldD/E_N"/>
</dbReference>
<evidence type="ECO:0000259" key="4">
    <source>
        <dbReference type="Pfam" id="PF19289"/>
    </source>
</evidence>
<accession>I0KFF6</accession>
<feature type="compositionally biased region" description="Gly residues" evidence="2">
    <location>
        <begin position="306"/>
        <end position="323"/>
    </location>
</feature>
<evidence type="ECO:0000259" key="3">
    <source>
        <dbReference type="Pfam" id="PF01523"/>
    </source>
</evidence>
<feature type="region of interest" description="Disordered" evidence="2">
    <location>
        <begin position="299"/>
        <end position="325"/>
    </location>
</feature>
<dbReference type="AlphaFoldDB" id="I0KFF6"/>
<sequence>MTRSQMTTTDAKQMAILTKEEAKRITDKVLSFAKADETAVTLSGGRTGNIRYARNTVSTSGESNNMSLAVTSVYGKRSGTATINEFDDASLEKTVRRAEEIALLAPENPEYMPMLGPQTYLDTKSYAESTAKIDPTYRAQVAIDSIEPCAKKNLTAAGYLEDTTGFTAIANSKGLFGYNRATSADFSVTVRTADGLGSGYVIRDYNDVSQFSAKQATEIAMQKAAASVNARALEPGKYTVILEPTAASDLLNGLFFALDARNADEGRSFLSKKGGGTRLGEKLFDERVTIYTDPQNLDVPGSPFSAGGGGGGGGGRFGGGGPDGRPQVKTTWVEKGVVKNMSYSRYWAEKKGVTATPPPSNIIMAGGSASLADLIKSTEKGILVTRFWYIRSVDPQTLLYTGLTRDGTFYIENGQLKFPVKNFRFNESPVIMLNNVEALGKPVRANGNLIPPMKIRDFTFSSLSDAV</sequence>
<dbReference type="EMBL" id="HE796683">
    <property type="protein sequence ID" value="CCH02859.1"/>
    <property type="molecule type" value="Genomic_DNA"/>
</dbReference>
<dbReference type="InterPro" id="IPR045569">
    <property type="entry name" value="Metalloprtase-TldD/E_C"/>
</dbReference>
<dbReference type="InterPro" id="IPR045570">
    <property type="entry name" value="Metalloprtase-TldD/E_cen_dom"/>
</dbReference>
<evidence type="ECO:0000256" key="1">
    <source>
        <dbReference type="ARBA" id="ARBA00005836"/>
    </source>
</evidence>
<dbReference type="SUPFAM" id="SSF111283">
    <property type="entry name" value="Putative modulator of DNA gyrase, PmbA/TldD"/>
    <property type="match status" value="1"/>
</dbReference>
<evidence type="ECO:0000259" key="5">
    <source>
        <dbReference type="Pfam" id="PF19290"/>
    </source>
</evidence>
<dbReference type="PANTHER" id="PTHR43666:SF1">
    <property type="entry name" value="CONSERVED PROTEIN"/>
    <property type="match status" value="1"/>
</dbReference>